<organism evidence="2 3">
    <name type="scientific">Parvicella tangerina</name>
    <dbReference type="NCBI Taxonomy" id="2829795"/>
    <lineage>
        <taxon>Bacteria</taxon>
        <taxon>Pseudomonadati</taxon>
        <taxon>Bacteroidota</taxon>
        <taxon>Flavobacteriia</taxon>
        <taxon>Flavobacteriales</taxon>
        <taxon>Parvicellaceae</taxon>
        <taxon>Parvicella</taxon>
    </lineage>
</organism>
<protein>
    <recommendedName>
        <fullName evidence="4">Lipoprotein</fullName>
    </recommendedName>
</protein>
<dbReference type="Proteomes" id="UP000683507">
    <property type="component" value="Chromosome"/>
</dbReference>
<reference evidence="2" key="1">
    <citation type="submission" date="2021-04" db="EMBL/GenBank/DDBJ databases">
        <authorList>
            <person name="Rodrigo-Torres L."/>
            <person name="Arahal R. D."/>
            <person name="Lucena T."/>
        </authorList>
    </citation>
    <scope>NUCLEOTIDE SEQUENCE</scope>
    <source>
        <strain evidence="2">AS29M-1</strain>
    </source>
</reference>
<keyword evidence="1" id="KW-0732">Signal</keyword>
<proteinExistence type="predicted"/>
<sequence>MKVKVIPISAVLLIFFSSCAAIFNGVVLPNQCKRCAVYNTLTGDTLEVFEGCGSENTKLEENAKISAFEHIKSTGNCNIDIYCKSWKKDPEEEE</sequence>
<evidence type="ECO:0000256" key="1">
    <source>
        <dbReference type="SAM" id="SignalP"/>
    </source>
</evidence>
<feature type="chain" id="PRO_5037710459" description="Lipoprotein" evidence="1">
    <location>
        <begin position="21"/>
        <end position="94"/>
    </location>
</feature>
<dbReference type="RefSeq" id="WP_258541219.1">
    <property type="nucleotide sequence ID" value="NZ_OU015584.1"/>
</dbReference>
<dbReference type="KEGG" id="ptan:CRYO30217_00999"/>
<name>A0A916JLM6_9FLAO</name>
<keyword evidence="3" id="KW-1185">Reference proteome</keyword>
<accession>A0A916JLM6</accession>
<evidence type="ECO:0008006" key="4">
    <source>
        <dbReference type="Google" id="ProtNLM"/>
    </source>
</evidence>
<gene>
    <name evidence="2" type="ORF">CRYO30217_00999</name>
</gene>
<dbReference type="PROSITE" id="PS51257">
    <property type="entry name" value="PROKAR_LIPOPROTEIN"/>
    <property type="match status" value="1"/>
</dbReference>
<dbReference type="EMBL" id="OU015584">
    <property type="protein sequence ID" value="CAG5079648.1"/>
    <property type="molecule type" value="Genomic_DNA"/>
</dbReference>
<evidence type="ECO:0000313" key="3">
    <source>
        <dbReference type="Proteomes" id="UP000683507"/>
    </source>
</evidence>
<dbReference type="AlphaFoldDB" id="A0A916JLM6"/>
<evidence type="ECO:0000313" key="2">
    <source>
        <dbReference type="EMBL" id="CAG5079648.1"/>
    </source>
</evidence>
<feature type="signal peptide" evidence="1">
    <location>
        <begin position="1"/>
        <end position="20"/>
    </location>
</feature>